<dbReference type="EMBL" id="JASOIH010000512">
    <property type="protein sequence ID" value="MDK6900770.1"/>
    <property type="molecule type" value="Genomic_DNA"/>
</dbReference>
<keyword evidence="1" id="KW-1133">Transmembrane helix</keyword>
<evidence type="ECO:0000313" key="3">
    <source>
        <dbReference type="Proteomes" id="UP001230629"/>
    </source>
</evidence>
<dbReference type="RefSeq" id="WP_285312338.1">
    <property type="nucleotide sequence ID" value="NZ_JASOIH010000512.1"/>
</dbReference>
<gene>
    <name evidence="2" type="ORF">QP229_12505</name>
</gene>
<keyword evidence="1" id="KW-0812">Transmembrane</keyword>
<feature type="non-terminal residue" evidence="2">
    <location>
        <position position="1"/>
    </location>
</feature>
<reference evidence="2" key="1">
    <citation type="submission" date="2023-05" db="EMBL/GenBank/DDBJ databases">
        <title>Cataloging the Phylogenetic Diversity of Human Bladder Bacteria.</title>
        <authorList>
            <person name="Du J."/>
        </authorList>
    </citation>
    <scope>NUCLEOTIDE SEQUENCE</scope>
    <source>
        <strain evidence="2">UMB8703</strain>
    </source>
</reference>
<dbReference type="AlphaFoldDB" id="A0AAW6Y2B1"/>
<protein>
    <submittedName>
        <fullName evidence="2">Uncharacterized protein</fullName>
    </submittedName>
</protein>
<evidence type="ECO:0000256" key="1">
    <source>
        <dbReference type="SAM" id="Phobius"/>
    </source>
</evidence>
<proteinExistence type="predicted"/>
<evidence type="ECO:0000313" key="2">
    <source>
        <dbReference type="EMBL" id="MDK6900770.1"/>
    </source>
</evidence>
<organism evidence="2 3">
    <name type="scientific">Streptococcus agalactiae</name>
    <dbReference type="NCBI Taxonomy" id="1311"/>
    <lineage>
        <taxon>Bacteria</taxon>
        <taxon>Bacillati</taxon>
        <taxon>Bacillota</taxon>
        <taxon>Bacilli</taxon>
        <taxon>Lactobacillales</taxon>
        <taxon>Streptococcaceae</taxon>
        <taxon>Streptococcus</taxon>
    </lineage>
</organism>
<accession>A0AAW6Y2B1</accession>
<comment type="caution">
    <text evidence="2">The sequence shown here is derived from an EMBL/GenBank/DDBJ whole genome shotgun (WGS) entry which is preliminary data.</text>
</comment>
<feature type="transmembrane region" description="Helical" evidence="1">
    <location>
        <begin position="20"/>
        <end position="44"/>
    </location>
</feature>
<keyword evidence="1" id="KW-0472">Membrane</keyword>
<name>A0AAW6Y2B1_STRAG</name>
<sequence>FAVVYMSTGLGSVWGFAKLGAGIVATVWGLSLFMSLALVGMILLTIRAARIYDREGTTK</sequence>
<dbReference type="Proteomes" id="UP001230629">
    <property type="component" value="Unassembled WGS sequence"/>
</dbReference>